<proteinExistence type="predicted"/>
<evidence type="ECO:0000313" key="2">
    <source>
        <dbReference type="Proteomes" id="UP000267821"/>
    </source>
</evidence>
<dbReference type="EMBL" id="ML121539">
    <property type="protein sequence ID" value="RPB24994.1"/>
    <property type="molecule type" value="Genomic_DNA"/>
</dbReference>
<accession>A0A3N4LQ16</accession>
<name>A0A3N4LQ16_9PEZI</name>
<dbReference type="InParanoid" id="A0A3N4LQ16"/>
<gene>
    <name evidence="1" type="ORF">L211DRAFT_783946</name>
</gene>
<dbReference type="OrthoDB" id="3780939at2759"/>
<protein>
    <submittedName>
        <fullName evidence="1">Uncharacterized protein</fullName>
    </submittedName>
</protein>
<sequence length="81" mass="9681">MFTVLKEVDRWGLALHTSDIYRTRGTYTVPGPNYMWCINGHMKLKQYGIEIYRSIEYILDIFYRFMLELLQLPLSMPPKCT</sequence>
<reference evidence="1 2" key="1">
    <citation type="journal article" date="2018" name="Nat. Ecol. Evol.">
        <title>Pezizomycetes genomes reveal the molecular basis of ectomycorrhizal truffle lifestyle.</title>
        <authorList>
            <person name="Murat C."/>
            <person name="Payen T."/>
            <person name="Noel B."/>
            <person name="Kuo A."/>
            <person name="Morin E."/>
            <person name="Chen J."/>
            <person name="Kohler A."/>
            <person name="Krizsan K."/>
            <person name="Balestrini R."/>
            <person name="Da Silva C."/>
            <person name="Montanini B."/>
            <person name="Hainaut M."/>
            <person name="Levati E."/>
            <person name="Barry K.W."/>
            <person name="Belfiori B."/>
            <person name="Cichocki N."/>
            <person name="Clum A."/>
            <person name="Dockter R.B."/>
            <person name="Fauchery L."/>
            <person name="Guy J."/>
            <person name="Iotti M."/>
            <person name="Le Tacon F."/>
            <person name="Lindquist E.A."/>
            <person name="Lipzen A."/>
            <person name="Malagnac F."/>
            <person name="Mello A."/>
            <person name="Molinier V."/>
            <person name="Miyauchi S."/>
            <person name="Poulain J."/>
            <person name="Riccioni C."/>
            <person name="Rubini A."/>
            <person name="Sitrit Y."/>
            <person name="Splivallo R."/>
            <person name="Traeger S."/>
            <person name="Wang M."/>
            <person name="Zifcakova L."/>
            <person name="Wipf D."/>
            <person name="Zambonelli A."/>
            <person name="Paolocci F."/>
            <person name="Nowrousian M."/>
            <person name="Ottonello S."/>
            <person name="Baldrian P."/>
            <person name="Spatafora J.W."/>
            <person name="Henrissat B."/>
            <person name="Nagy L.G."/>
            <person name="Aury J.M."/>
            <person name="Wincker P."/>
            <person name="Grigoriev I.V."/>
            <person name="Bonfante P."/>
            <person name="Martin F.M."/>
        </authorList>
    </citation>
    <scope>NUCLEOTIDE SEQUENCE [LARGE SCALE GENOMIC DNA]</scope>
    <source>
        <strain evidence="1 2">ATCC MYA-4762</strain>
    </source>
</reference>
<evidence type="ECO:0000313" key="1">
    <source>
        <dbReference type="EMBL" id="RPB24994.1"/>
    </source>
</evidence>
<dbReference type="STRING" id="1051890.A0A3N4LQ16"/>
<dbReference type="Proteomes" id="UP000267821">
    <property type="component" value="Unassembled WGS sequence"/>
</dbReference>
<keyword evidence="2" id="KW-1185">Reference proteome</keyword>
<organism evidence="1 2">
    <name type="scientific">Terfezia boudieri ATCC MYA-4762</name>
    <dbReference type="NCBI Taxonomy" id="1051890"/>
    <lineage>
        <taxon>Eukaryota</taxon>
        <taxon>Fungi</taxon>
        <taxon>Dikarya</taxon>
        <taxon>Ascomycota</taxon>
        <taxon>Pezizomycotina</taxon>
        <taxon>Pezizomycetes</taxon>
        <taxon>Pezizales</taxon>
        <taxon>Pezizaceae</taxon>
        <taxon>Terfezia</taxon>
    </lineage>
</organism>
<dbReference type="AlphaFoldDB" id="A0A3N4LQ16"/>